<dbReference type="AlphaFoldDB" id="A0AAD6K110"/>
<protein>
    <submittedName>
        <fullName evidence="1">Uncharacterized protein</fullName>
    </submittedName>
</protein>
<reference evidence="1 2" key="1">
    <citation type="journal article" date="2023" name="Int. J. Mol. Sci.">
        <title>De Novo Assembly and Annotation of 11 Diverse Shrub Willow (Salix) Genomes Reveals Novel Gene Organization in Sex-Linked Regions.</title>
        <authorList>
            <person name="Hyden B."/>
            <person name="Feng K."/>
            <person name="Yates T.B."/>
            <person name="Jawdy S."/>
            <person name="Cereghino C."/>
            <person name="Smart L.B."/>
            <person name="Muchero W."/>
        </authorList>
    </citation>
    <scope>NUCLEOTIDE SEQUENCE [LARGE SCALE GENOMIC DNA]</scope>
    <source>
        <tissue evidence="1">Shoot tip</tissue>
    </source>
</reference>
<sequence>MVKIRHHGRLIWIIVDVHGGYEARDLALYVLFHVGNESLINYFVIFFSQGITESPVCDETIPPAWSNKQSSFPIKP</sequence>
<name>A0AAD6K110_9ROSI</name>
<evidence type="ECO:0000313" key="2">
    <source>
        <dbReference type="Proteomes" id="UP001162972"/>
    </source>
</evidence>
<dbReference type="Proteomes" id="UP001162972">
    <property type="component" value="Chromosome 5"/>
</dbReference>
<accession>A0AAD6K110</accession>
<keyword evidence="2" id="KW-1185">Reference proteome</keyword>
<gene>
    <name evidence="1" type="ORF">OIU84_006750</name>
</gene>
<organism evidence="1 2">
    <name type="scientific">Salix udensis</name>
    <dbReference type="NCBI Taxonomy" id="889485"/>
    <lineage>
        <taxon>Eukaryota</taxon>
        <taxon>Viridiplantae</taxon>
        <taxon>Streptophyta</taxon>
        <taxon>Embryophyta</taxon>
        <taxon>Tracheophyta</taxon>
        <taxon>Spermatophyta</taxon>
        <taxon>Magnoliopsida</taxon>
        <taxon>eudicotyledons</taxon>
        <taxon>Gunneridae</taxon>
        <taxon>Pentapetalae</taxon>
        <taxon>rosids</taxon>
        <taxon>fabids</taxon>
        <taxon>Malpighiales</taxon>
        <taxon>Salicaceae</taxon>
        <taxon>Saliceae</taxon>
        <taxon>Salix</taxon>
    </lineage>
</organism>
<dbReference type="EMBL" id="JAPFFJ010000013">
    <property type="protein sequence ID" value="KAJ6414000.1"/>
    <property type="molecule type" value="Genomic_DNA"/>
</dbReference>
<comment type="caution">
    <text evidence="1">The sequence shown here is derived from an EMBL/GenBank/DDBJ whole genome shotgun (WGS) entry which is preliminary data.</text>
</comment>
<proteinExistence type="predicted"/>
<evidence type="ECO:0000313" key="1">
    <source>
        <dbReference type="EMBL" id="KAJ6414000.1"/>
    </source>
</evidence>